<comment type="subunit">
    <text evidence="3">Homodimer.</text>
</comment>
<accession>A0A6J4VJ56</accession>
<evidence type="ECO:0000256" key="6">
    <source>
        <dbReference type="ARBA" id="ARBA00022723"/>
    </source>
</evidence>
<proteinExistence type="predicted"/>
<dbReference type="GO" id="GO:0046872">
    <property type="term" value="F:metal ion binding"/>
    <property type="evidence" value="ECO:0007669"/>
    <property type="project" value="UniProtKB-KW"/>
</dbReference>
<keyword evidence="9" id="KW-0823">Tryptophan catabolism</keyword>
<evidence type="ECO:0000256" key="9">
    <source>
        <dbReference type="ARBA" id="ARBA00023079"/>
    </source>
</evidence>
<evidence type="ECO:0000256" key="3">
    <source>
        <dbReference type="ARBA" id="ARBA00011738"/>
    </source>
</evidence>
<dbReference type="FunFam" id="3.50.30.50:FF:000001">
    <property type="entry name" value="Kynurenine formamidase"/>
    <property type="match status" value="1"/>
</dbReference>
<evidence type="ECO:0000256" key="4">
    <source>
        <dbReference type="ARBA" id="ARBA00012930"/>
    </source>
</evidence>
<name>A0A6J4VJ56_9DEIN</name>
<comment type="cofactor">
    <cofactor evidence="1">
        <name>Zn(2+)</name>
        <dbReference type="ChEBI" id="CHEBI:29105"/>
    </cofactor>
</comment>
<evidence type="ECO:0000256" key="11">
    <source>
        <dbReference type="ARBA" id="ARBA00060547"/>
    </source>
</evidence>
<dbReference type="Pfam" id="PF04199">
    <property type="entry name" value="Cyclase"/>
    <property type="match status" value="1"/>
</dbReference>
<dbReference type="EMBL" id="CADCWP010000229">
    <property type="protein sequence ID" value="CAA9579478.1"/>
    <property type="molecule type" value="Genomic_DNA"/>
</dbReference>
<dbReference type="AlphaFoldDB" id="A0A6J4VJ56"/>
<dbReference type="InterPro" id="IPR007325">
    <property type="entry name" value="KFase/CYL"/>
</dbReference>
<evidence type="ECO:0000256" key="8">
    <source>
        <dbReference type="ARBA" id="ARBA00022833"/>
    </source>
</evidence>
<dbReference type="EC" id="3.5.1.9" evidence="4"/>
<dbReference type="GO" id="GO:0004061">
    <property type="term" value="F:arylformamidase activity"/>
    <property type="evidence" value="ECO:0007669"/>
    <property type="project" value="UniProtKB-EC"/>
</dbReference>
<sequence length="198" mass="21323">MVDITRALTNGHPNWPGDTPFKLDLTADIRYGSAVNIMAFSTSTHSGTHLDAPFHYSAEGGCLGSVPLDVLLGDAQVIDARSGVTTELLGFSELPERVLFYTGEPAHWEGFPEDFTPLTPELIHALADRGVRLVGTDAPSVDALTSKELAAHRACLERNVYILEGLNLQDVGEGMFELICLPLSLPDADASPVRAILR</sequence>
<dbReference type="GO" id="GO:0019441">
    <property type="term" value="P:L-tryptophan catabolic process to kynurenine"/>
    <property type="evidence" value="ECO:0007669"/>
    <property type="project" value="InterPro"/>
</dbReference>
<keyword evidence="8" id="KW-0862">Zinc</keyword>
<evidence type="ECO:0000256" key="2">
    <source>
        <dbReference type="ARBA" id="ARBA00002204"/>
    </source>
</evidence>
<dbReference type="Gene3D" id="3.50.30.50">
    <property type="entry name" value="Putative cyclase"/>
    <property type="match status" value="1"/>
</dbReference>
<dbReference type="PANTHER" id="PTHR31118">
    <property type="entry name" value="CYCLASE-LIKE PROTEIN 2"/>
    <property type="match status" value="1"/>
</dbReference>
<protein>
    <recommendedName>
        <fullName evidence="5">Kynurenine formamidase</fullName>
        <ecNumber evidence="4">3.5.1.9</ecNumber>
    </recommendedName>
</protein>
<evidence type="ECO:0000256" key="7">
    <source>
        <dbReference type="ARBA" id="ARBA00022801"/>
    </source>
</evidence>
<reference evidence="12" key="1">
    <citation type="submission" date="2020-02" db="EMBL/GenBank/DDBJ databases">
        <authorList>
            <person name="Meier V. D."/>
        </authorList>
    </citation>
    <scope>NUCLEOTIDE SEQUENCE</scope>
    <source>
        <strain evidence="12">AVDCRST_MAG86</strain>
    </source>
</reference>
<evidence type="ECO:0000256" key="5">
    <source>
        <dbReference type="ARBA" id="ARBA00014889"/>
    </source>
</evidence>
<comment type="catalytic activity">
    <reaction evidence="10">
        <text>N-formyl-L-kynurenine + H2O = L-kynurenine + formate + H(+)</text>
        <dbReference type="Rhea" id="RHEA:13009"/>
        <dbReference type="ChEBI" id="CHEBI:15377"/>
        <dbReference type="ChEBI" id="CHEBI:15378"/>
        <dbReference type="ChEBI" id="CHEBI:15740"/>
        <dbReference type="ChEBI" id="CHEBI:57959"/>
        <dbReference type="ChEBI" id="CHEBI:58629"/>
        <dbReference type="EC" id="3.5.1.9"/>
    </reaction>
</comment>
<dbReference type="InterPro" id="IPR037175">
    <property type="entry name" value="KFase_sf"/>
</dbReference>
<comment type="function">
    <text evidence="2">Catalyzes the hydrolysis of N-formyl-L-kynurenine to L-kynurenine, the second step in the kynurenine pathway of tryptophan degradation.</text>
</comment>
<dbReference type="SUPFAM" id="SSF102198">
    <property type="entry name" value="Putative cyclase"/>
    <property type="match status" value="1"/>
</dbReference>
<evidence type="ECO:0000256" key="10">
    <source>
        <dbReference type="ARBA" id="ARBA00048496"/>
    </source>
</evidence>
<evidence type="ECO:0000313" key="12">
    <source>
        <dbReference type="EMBL" id="CAA9579478.1"/>
    </source>
</evidence>
<evidence type="ECO:0000256" key="1">
    <source>
        <dbReference type="ARBA" id="ARBA00001947"/>
    </source>
</evidence>
<keyword evidence="7 12" id="KW-0378">Hydrolase</keyword>
<gene>
    <name evidence="12" type="ORF">AVDCRST_MAG86-2625</name>
</gene>
<organism evidence="12">
    <name type="scientific">uncultured Truepera sp</name>
    <dbReference type="NCBI Taxonomy" id="543023"/>
    <lineage>
        <taxon>Bacteria</taxon>
        <taxon>Thermotogati</taxon>
        <taxon>Deinococcota</taxon>
        <taxon>Deinococci</taxon>
        <taxon>Trueperales</taxon>
        <taxon>Trueperaceae</taxon>
        <taxon>Truepera</taxon>
        <taxon>environmental samples</taxon>
    </lineage>
</organism>
<keyword evidence="6" id="KW-0479">Metal-binding</keyword>
<dbReference type="PANTHER" id="PTHR31118:SF32">
    <property type="entry name" value="KYNURENINE FORMAMIDASE"/>
    <property type="match status" value="1"/>
</dbReference>
<comment type="pathway">
    <text evidence="11">Amino-acid degradation; L-tryptophan degradation via kynurenine pathway; L-kynurenine from L-tryptophan: step 2/2.</text>
</comment>